<feature type="compositionally biased region" description="Gly residues" evidence="2">
    <location>
        <begin position="590"/>
        <end position="599"/>
    </location>
</feature>
<feature type="transmembrane region" description="Helical" evidence="3">
    <location>
        <begin position="513"/>
        <end position="532"/>
    </location>
</feature>
<dbReference type="RefSeq" id="XP_002956045.1">
    <property type="nucleotide sequence ID" value="XM_002955999.1"/>
</dbReference>
<keyword evidence="5" id="KW-1185">Reference proteome</keyword>
<keyword evidence="3" id="KW-1133">Transmembrane helix</keyword>
<sequence>MAEPFVQATSRLAQCCALLAIGYNLKQSGILSTSDGETAIQVATTLTLPSVILQALGNGPPLDWGAASLVGVAVVCVGAQLAATWLYVAQRSVRERAVLSGAATGLSLRLLGYPLAEVFLGGASGGCTAASAAVQSVALMDLVNHITVWVLSYMLFAAAGPAFPESFKHEEGGDYRGQWRGLKKEGLGVYTYASGARYEGEWRNNVKEGRGVYYFPKARTIRTADNCRTERGGVYEGEWSAGSMSGLGVRTFSTGQVKAGRWRDGQFETPLELWQVALASDGATAVAAAARRVEVGGGRWVDAVHMLAAQPTLWALLAGVVFNLARVPLPTSLNLITAVLAQANTPLVLLAVGITAPPLLAAARGLMQHHHQPQQNQPKGHSAQKQLLSDIVRLLGARLLVSLTVVLNLLAMIAAGGVGRGVGGGAFREGASALVPLAASLIALLAPVPPEAIANARRFRLNESTATAITAVSYFMCVPLMLLAGVAACTAGLVTAAQPAATAAVTTADVRPLGLFTLGALAAVSAAVSYVTRSSSEEAEDRRVRMVYTGPVEPAMSSPSPPSSSPSSASTATVAAAMSVEDASATPGAAGTGSQGALGSGTTPLPSASAGSGAVSDSDSSGGSGSSGSGSSTASGARPRLPPAKATTVTVSSLLPLGASSSWATGRALCCGGVLRKAGPVACCSVAIHGRSYTSRISVSCSGRAGPGLCALRHHNHAAASRAPGGPVRQQHVESGQRVGLGCGGGRAEDSNSLPPRACGARPLRQAYGLLGLGHGMLLLPRMYDKAVLPPPQLRQLPQLRQMALGGSGGGVIIR</sequence>
<evidence type="ECO:0000313" key="5">
    <source>
        <dbReference type="Proteomes" id="UP000001058"/>
    </source>
</evidence>
<keyword evidence="3" id="KW-0472">Membrane</keyword>
<evidence type="ECO:0000256" key="3">
    <source>
        <dbReference type="SAM" id="Phobius"/>
    </source>
</evidence>
<dbReference type="GeneID" id="9615067"/>
<keyword evidence="1" id="KW-0677">Repeat</keyword>
<evidence type="ECO:0000313" key="4">
    <source>
        <dbReference type="EMBL" id="EFJ43005.1"/>
    </source>
</evidence>
<dbReference type="eggNOG" id="KOG0231">
    <property type="taxonomic scope" value="Eukaryota"/>
</dbReference>
<dbReference type="Pfam" id="PF02493">
    <property type="entry name" value="MORN"/>
    <property type="match status" value="3"/>
</dbReference>
<dbReference type="GO" id="GO:0005829">
    <property type="term" value="C:cytosol"/>
    <property type="evidence" value="ECO:0007669"/>
    <property type="project" value="TreeGrafter"/>
</dbReference>
<dbReference type="Gene3D" id="2.20.110.10">
    <property type="entry name" value="Histone H3 K4-specific methyltransferase SET7/9 N-terminal domain"/>
    <property type="match status" value="2"/>
</dbReference>
<organism evidence="5">
    <name type="scientific">Volvox carteri f. nagariensis</name>
    <dbReference type="NCBI Taxonomy" id="3068"/>
    <lineage>
        <taxon>Eukaryota</taxon>
        <taxon>Viridiplantae</taxon>
        <taxon>Chlorophyta</taxon>
        <taxon>core chlorophytes</taxon>
        <taxon>Chlorophyceae</taxon>
        <taxon>CS clade</taxon>
        <taxon>Chlamydomonadales</taxon>
        <taxon>Volvocaceae</taxon>
        <taxon>Volvox</taxon>
    </lineage>
</organism>
<dbReference type="InParanoid" id="D8UBH2"/>
<dbReference type="PANTHER" id="PTHR43215">
    <property type="entry name" value="RADIAL SPOKE HEAD 1 HOMOLOG"/>
    <property type="match status" value="1"/>
</dbReference>
<name>D8UBH2_VOLCA</name>
<keyword evidence="3" id="KW-0812">Transmembrane</keyword>
<dbReference type="SMART" id="SM00698">
    <property type="entry name" value="MORN"/>
    <property type="match status" value="3"/>
</dbReference>
<proteinExistence type="predicted"/>
<evidence type="ECO:0000256" key="2">
    <source>
        <dbReference type="SAM" id="MobiDB-lite"/>
    </source>
</evidence>
<feature type="transmembrane region" description="Helical" evidence="3">
    <location>
        <begin position="395"/>
        <end position="418"/>
    </location>
</feature>
<accession>D8UBH2</accession>
<feature type="transmembrane region" description="Helical" evidence="3">
    <location>
        <begin position="469"/>
        <end position="493"/>
    </location>
</feature>
<gene>
    <name evidence="4" type="ORF">VOLCADRAFT_96981</name>
</gene>
<feature type="transmembrane region" description="Helical" evidence="3">
    <location>
        <begin position="66"/>
        <end position="89"/>
    </location>
</feature>
<dbReference type="InterPro" id="IPR003409">
    <property type="entry name" value="MORN"/>
</dbReference>
<dbReference type="KEGG" id="vcn:VOLCADRAFT_96981"/>
<dbReference type="SUPFAM" id="SSF82185">
    <property type="entry name" value="Histone H3 K4-specific methyltransferase SET7/9 N-terminal domain"/>
    <property type="match status" value="1"/>
</dbReference>
<dbReference type="EMBL" id="GL378377">
    <property type="protein sequence ID" value="EFJ43005.1"/>
    <property type="molecule type" value="Genomic_DNA"/>
</dbReference>
<evidence type="ECO:0000256" key="1">
    <source>
        <dbReference type="ARBA" id="ARBA00022737"/>
    </source>
</evidence>
<dbReference type="AlphaFoldDB" id="D8UBH2"/>
<dbReference type="Proteomes" id="UP000001058">
    <property type="component" value="Unassembled WGS sequence"/>
</dbReference>
<dbReference type="PANTHER" id="PTHR43215:SF14">
    <property type="entry name" value="RADIAL SPOKE HEAD 1 HOMOLOG"/>
    <property type="match status" value="1"/>
</dbReference>
<feature type="region of interest" description="Disordered" evidence="2">
    <location>
        <begin position="551"/>
        <end position="645"/>
    </location>
</feature>
<protein>
    <submittedName>
        <fullName evidence="4">Uncharacterized protein</fullName>
    </submittedName>
</protein>
<feature type="compositionally biased region" description="Low complexity" evidence="2">
    <location>
        <begin position="565"/>
        <end position="589"/>
    </location>
</feature>
<reference evidence="4 5" key="1">
    <citation type="journal article" date="2010" name="Science">
        <title>Genomic analysis of organismal complexity in the multicellular green alga Volvox carteri.</title>
        <authorList>
            <person name="Prochnik S.E."/>
            <person name="Umen J."/>
            <person name="Nedelcu A.M."/>
            <person name="Hallmann A."/>
            <person name="Miller S.M."/>
            <person name="Nishii I."/>
            <person name="Ferris P."/>
            <person name="Kuo A."/>
            <person name="Mitros T."/>
            <person name="Fritz-Laylin L.K."/>
            <person name="Hellsten U."/>
            <person name="Chapman J."/>
            <person name="Simakov O."/>
            <person name="Rensing S.A."/>
            <person name="Terry A."/>
            <person name="Pangilinan J."/>
            <person name="Kapitonov V."/>
            <person name="Jurka J."/>
            <person name="Salamov A."/>
            <person name="Shapiro H."/>
            <person name="Schmutz J."/>
            <person name="Grimwood J."/>
            <person name="Lindquist E."/>
            <person name="Lucas S."/>
            <person name="Grigoriev I.V."/>
            <person name="Schmitt R."/>
            <person name="Kirk D."/>
            <person name="Rokhsar D.S."/>
        </authorList>
    </citation>
    <scope>NUCLEOTIDE SEQUENCE [LARGE SCALE GENOMIC DNA]</scope>
    <source>
        <strain evidence="5">f. Nagariensis / Eve</strain>
    </source>
</reference>
<feature type="compositionally biased region" description="Low complexity" evidence="2">
    <location>
        <begin position="607"/>
        <end position="621"/>
    </location>
</feature>
<dbReference type="OrthoDB" id="270720at2759"/>
<dbReference type="GO" id="GO:0016020">
    <property type="term" value="C:membrane"/>
    <property type="evidence" value="ECO:0007669"/>
    <property type="project" value="UniProtKB-ARBA"/>
</dbReference>
<feature type="transmembrane region" description="Helical" evidence="3">
    <location>
        <begin position="430"/>
        <end position="448"/>
    </location>
</feature>